<name>A0A562N573_9RHOB</name>
<accession>A0A562N573</accession>
<evidence type="ECO:0000313" key="1">
    <source>
        <dbReference type="EMBL" id="TWI27021.1"/>
    </source>
</evidence>
<keyword evidence="2" id="KW-1185">Reference proteome</keyword>
<gene>
    <name evidence="1" type="ORF">IQ24_03989</name>
</gene>
<reference evidence="1 2" key="1">
    <citation type="journal article" date="2015" name="Stand. Genomic Sci.">
        <title>Genomic Encyclopedia of Bacterial and Archaeal Type Strains, Phase III: the genomes of soil and plant-associated and newly described type strains.</title>
        <authorList>
            <person name="Whitman W.B."/>
            <person name="Woyke T."/>
            <person name="Klenk H.P."/>
            <person name="Zhou Y."/>
            <person name="Lilburn T.G."/>
            <person name="Beck B.J."/>
            <person name="De Vos P."/>
            <person name="Vandamme P."/>
            <person name="Eisen J.A."/>
            <person name="Garrity G."/>
            <person name="Hugenholtz P."/>
            <person name="Kyrpides N.C."/>
        </authorList>
    </citation>
    <scope>NUCLEOTIDE SEQUENCE [LARGE SCALE GENOMIC DNA]</scope>
    <source>
        <strain evidence="1 2">CGMCC 1.5364</strain>
    </source>
</reference>
<dbReference type="AlphaFoldDB" id="A0A562N573"/>
<organism evidence="1 2">
    <name type="scientific">Paracoccus sulfuroxidans</name>
    <dbReference type="NCBI Taxonomy" id="384678"/>
    <lineage>
        <taxon>Bacteria</taxon>
        <taxon>Pseudomonadati</taxon>
        <taxon>Pseudomonadota</taxon>
        <taxon>Alphaproteobacteria</taxon>
        <taxon>Rhodobacterales</taxon>
        <taxon>Paracoccaceae</taxon>
        <taxon>Paracoccus</taxon>
    </lineage>
</organism>
<protein>
    <submittedName>
        <fullName evidence="1">Uncharacterized protein</fullName>
    </submittedName>
</protein>
<comment type="caution">
    <text evidence="1">The sequence shown here is derived from an EMBL/GenBank/DDBJ whole genome shotgun (WGS) entry which is preliminary data.</text>
</comment>
<dbReference type="EMBL" id="VLKU01000021">
    <property type="protein sequence ID" value="TWI27021.1"/>
    <property type="molecule type" value="Genomic_DNA"/>
</dbReference>
<dbReference type="RefSeq" id="WP_145400128.1">
    <property type="nucleotide sequence ID" value="NZ_VLKU01000021.1"/>
</dbReference>
<dbReference type="Proteomes" id="UP000316225">
    <property type="component" value="Unassembled WGS sequence"/>
</dbReference>
<proteinExistence type="predicted"/>
<dbReference type="OrthoDB" id="9867722at2"/>
<evidence type="ECO:0000313" key="2">
    <source>
        <dbReference type="Proteomes" id="UP000316225"/>
    </source>
</evidence>
<sequence length="134" mass="15717">MIDLPPDPIPYVMIVEYEMNDLIALSCGDTSQNVSRADAGLYAEALDRFLEDPDNLARVDRSFYSSVLAPRRLEYDTERQKIYFGRWKLQCNAPDTLSWHMQPVASTEFTAYLGYDERNDTWHITDLRVMRMRR</sequence>